<evidence type="ECO:0000313" key="5">
    <source>
        <dbReference type="Proteomes" id="UP001630127"/>
    </source>
</evidence>
<name>A0ABD3AUJ7_9GENT</name>
<feature type="repeat" description="PPR" evidence="3">
    <location>
        <begin position="744"/>
        <end position="778"/>
    </location>
</feature>
<gene>
    <name evidence="4" type="ORF">ACH5RR_003356</name>
</gene>
<dbReference type="SUPFAM" id="SSF81901">
    <property type="entry name" value="HCP-like"/>
    <property type="match status" value="1"/>
</dbReference>
<feature type="repeat" description="PPR" evidence="3">
    <location>
        <begin position="884"/>
        <end position="918"/>
    </location>
</feature>
<sequence>MPHPSTPTAAPLFPTHSPPPPPPSYIEGDFMTLSLLSLVKSGFTPTLKDLNNFLFILSQAQKSKFILHLFSQMSSNQINGDSKTLAIFTKALLREQKYEEALRFLRTHMGKTKILHKNRIFDTLIQGFCRNENDPEKGLFVLQECLRTDGILASSFTFCCLIHCFSSQGKMDRVIEVLELMSSGKFKYPFENFVCSSVIYGFVKIGKPEIAVGFFENAVNSGSLKANIVTYTALLSAYFRLGRIEEASEMVSRMEENGLSFDVLFYSNWIHGFFREGIVEEAFRKYQKMVSTKVEMDAVAYTVIIDGISKEGNVEKAVGFLSKMIKDGVKPNIITLTAIILGFCKKGKLEEAFAFFKMVEDFEIKVDEIIYAILIDGVCRKGDFDCAFRLLDEMDNKGVKPSVITYNTIINGLCKAGRTSDADDISKNIVGDVFTYSTLLQGYVQEGNATGMLETKKRFEAAGISADVVMCTILIKSLFMMGLFEDALAIYKAMPEMDLEANSVTYCTMIDGYCKVGRIDEALEIFDDFRRTSDSSSATCYDCIIHGLCQNGMVDMAIEVFMELVERSLSVDWMLYMRLVNVAFNTKGGEGVLYLIHRMKNIGGELFEILCNDAISFLFRRGSSHILFDVFMVMWTNGFMLMSKPYYLILKFFLKDGKMMFTQTILAMFVKQYGMTEPRVNRILLDYMCMKDVNNALKFFRKMNENSFNVTFSASVLETLRKDGRALDAYNLIVGTEDKLHDMDMVNYSNIISGLCKEGHVGKALDLCEFARNKGVSLSIATYNAVMNGLCHHGCLVEALRLFDSLDDIKLLPSETTYVILIDSLSKEGLLMEARRLFDSMSLTNIKPNTRAYNSLINGYCKLGQMQEALKLLLDLEAVNLKPDEFTVSAVIHAYCQNGDTEEALGFFSEFKIKGILPDFLGFMCLIRGLIAKGRMEESRTILREMLQAQSVTGLLNRIDTEVEMESVQNFLVILCERGSIQEAVAILDEVGSMFFPVRRRSSSNDGSAKHKPCYMTLTDTAKSEHLTCTSENNIDHSACNDEKLQNISKTYAYQGEKISISMDFDSSYALIASLCSKGEIGKANKLVEMMSDLL</sequence>
<dbReference type="Pfam" id="PF13041">
    <property type="entry name" value="PPR_2"/>
    <property type="match status" value="5"/>
</dbReference>
<dbReference type="InterPro" id="IPR002885">
    <property type="entry name" value="PPR_rpt"/>
</dbReference>
<dbReference type="Gene3D" id="1.25.40.10">
    <property type="entry name" value="Tetratricopeptide repeat domain"/>
    <property type="match status" value="8"/>
</dbReference>
<feature type="repeat" description="PPR" evidence="3">
    <location>
        <begin position="332"/>
        <end position="366"/>
    </location>
</feature>
<feature type="repeat" description="PPR" evidence="3">
    <location>
        <begin position="367"/>
        <end position="401"/>
    </location>
</feature>
<dbReference type="PANTHER" id="PTHR46128">
    <property type="entry name" value="MITOCHONDRIAL GROUP I INTRON SPLICING FACTOR CCM1"/>
    <property type="match status" value="1"/>
</dbReference>
<organism evidence="4 5">
    <name type="scientific">Cinchona calisaya</name>
    <dbReference type="NCBI Taxonomy" id="153742"/>
    <lineage>
        <taxon>Eukaryota</taxon>
        <taxon>Viridiplantae</taxon>
        <taxon>Streptophyta</taxon>
        <taxon>Embryophyta</taxon>
        <taxon>Tracheophyta</taxon>
        <taxon>Spermatophyta</taxon>
        <taxon>Magnoliopsida</taxon>
        <taxon>eudicotyledons</taxon>
        <taxon>Gunneridae</taxon>
        <taxon>Pentapetalae</taxon>
        <taxon>asterids</taxon>
        <taxon>lamiids</taxon>
        <taxon>Gentianales</taxon>
        <taxon>Rubiaceae</taxon>
        <taxon>Cinchonoideae</taxon>
        <taxon>Cinchoneae</taxon>
        <taxon>Cinchona</taxon>
    </lineage>
</organism>
<feature type="repeat" description="PPR" evidence="3">
    <location>
        <begin position="402"/>
        <end position="432"/>
    </location>
</feature>
<feature type="repeat" description="PPR" evidence="3">
    <location>
        <begin position="154"/>
        <end position="188"/>
    </location>
</feature>
<feature type="repeat" description="PPR" evidence="3">
    <location>
        <begin position="262"/>
        <end position="296"/>
    </location>
</feature>
<evidence type="ECO:0000256" key="1">
    <source>
        <dbReference type="ARBA" id="ARBA00007626"/>
    </source>
</evidence>
<keyword evidence="5" id="KW-1185">Reference proteome</keyword>
<dbReference type="NCBIfam" id="TIGR00756">
    <property type="entry name" value="PPR"/>
    <property type="match status" value="15"/>
</dbReference>
<dbReference type="AlphaFoldDB" id="A0ABD3AUJ7"/>
<accession>A0ABD3AUJ7</accession>
<proteinExistence type="inferred from homology"/>
<evidence type="ECO:0000256" key="2">
    <source>
        <dbReference type="ARBA" id="ARBA00022737"/>
    </source>
</evidence>
<reference evidence="4 5" key="1">
    <citation type="submission" date="2024-11" db="EMBL/GenBank/DDBJ databases">
        <title>A near-complete genome assembly of Cinchona calisaya.</title>
        <authorList>
            <person name="Lian D.C."/>
            <person name="Zhao X.W."/>
            <person name="Wei L."/>
        </authorList>
    </citation>
    <scope>NUCLEOTIDE SEQUENCE [LARGE SCALE GENOMIC DNA]</scope>
    <source>
        <tissue evidence="4">Nenye</tissue>
    </source>
</reference>
<feature type="repeat" description="PPR" evidence="3">
    <location>
        <begin position="849"/>
        <end position="883"/>
    </location>
</feature>
<dbReference type="Proteomes" id="UP001630127">
    <property type="component" value="Unassembled WGS sequence"/>
</dbReference>
<feature type="repeat" description="PPR" evidence="3">
    <location>
        <begin position="297"/>
        <end position="331"/>
    </location>
</feature>
<feature type="repeat" description="PPR" evidence="3">
    <location>
        <begin position="537"/>
        <end position="571"/>
    </location>
</feature>
<feature type="repeat" description="PPR" evidence="3">
    <location>
        <begin position="779"/>
        <end position="813"/>
    </location>
</feature>
<feature type="repeat" description="PPR" evidence="3">
    <location>
        <begin position="814"/>
        <end position="848"/>
    </location>
</feature>
<feature type="repeat" description="PPR" evidence="3">
    <location>
        <begin position="227"/>
        <end position="261"/>
    </location>
</feature>
<dbReference type="PROSITE" id="PS51375">
    <property type="entry name" value="PPR"/>
    <property type="match status" value="15"/>
</dbReference>
<dbReference type="EMBL" id="JBJUIK010000002">
    <property type="protein sequence ID" value="KAL3534895.1"/>
    <property type="molecule type" value="Genomic_DNA"/>
</dbReference>
<evidence type="ECO:0000256" key="3">
    <source>
        <dbReference type="PROSITE-ProRule" id="PRU00708"/>
    </source>
</evidence>
<dbReference type="Pfam" id="PF12854">
    <property type="entry name" value="PPR_1"/>
    <property type="match status" value="1"/>
</dbReference>
<dbReference type="PANTHER" id="PTHR46128:SF206">
    <property type="entry name" value="PENTACOTRIPEPTIDE-REPEAT REGION OF PRORP DOMAIN-CONTAINING PROTEIN"/>
    <property type="match status" value="1"/>
</dbReference>
<dbReference type="SUPFAM" id="SSF48452">
    <property type="entry name" value="TPR-like"/>
    <property type="match status" value="1"/>
</dbReference>
<dbReference type="InterPro" id="IPR050872">
    <property type="entry name" value="PPR_P_subfamily"/>
</dbReference>
<dbReference type="InterPro" id="IPR011990">
    <property type="entry name" value="TPR-like_helical_dom_sf"/>
</dbReference>
<evidence type="ECO:0000313" key="4">
    <source>
        <dbReference type="EMBL" id="KAL3534895.1"/>
    </source>
</evidence>
<keyword evidence="2" id="KW-0677">Repeat</keyword>
<dbReference type="Pfam" id="PF01535">
    <property type="entry name" value="PPR"/>
    <property type="match status" value="6"/>
</dbReference>
<evidence type="ECO:0008006" key="6">
    <source>
        <dbReference type="Google" id="ProtNLM"/>
    </source>
</evidence>
<comment type="caution">
    <text evidence="4">The sequence shown here is derived from an EMBL/GenBank/DDBJ whole genome shotgun (WGS) entry which is preliminary data.</text>
</comment>
<feature type="repeat" description="PPR" evidence="3">
    <location>
        <begin position="502"/>
        <end position="536"/>
    </location>
</feature>
<feature type="repeat" description="PPR" evidence="3">
    <location>
        <begin position="467"/>
        <end position="501"/>
    </location>
</feature>
<protein>
    <recommendedName>
        <fullName evidence="6">Pentatricopeptide repeat-containing protein</fullName>
    </recommendedName>
</protein>
<comment type="similarity">
    <text evidence="1">Belongs to the PPR family. P subfamily.</text>
</comment>